<accession>A0AB40AFP7</accession>
<name>A0AB40AFP7_DROSZ</name>
<keyword evidence="1" id="KW-0862">Zinc</keyword>
<reference evidence="3" key="1">
    <citation type="submission" date="2025-05" db="UniProtKB">
        <authorList>
            <consortium name="RefSeq"/>
        </authorList>
    </citation>
    <scope>NUCLEOTIDE SEQUENCE [LARGE SCALE GENOMIC DNA]</scope>
</reference>
<dbReference type="AlphaFoldDB" id="A0AB40AFP7"/>
<proteinExistence type="predicted"/>
<organism evidence="3 4">
    <name type="scientific">Drosophila suzukii</name>
    <name type="common">Spotted-wing drosophila fruit fly</name>
    <dbReference type="NCBI Taxonomy" id="28584"/>
    <lineage>
        <taxon>Eukaryota</taxon>
        <taxon>Metazoa</taxon>
        <taxon>Ecdysozoa</taxon>
        <taxon>Arthropoda</taxon>
        <taxon>Hexapoda</taxon>
        <taxon>Insecta</taxon>
        <taxon>Pterygota</taxon>
        <taxon>Neoptera</taxon>
        <taxon>Endopterygota</taxon>
        <taxon>Diptera</taxon>
        <taxon>Brachycera</taxon>
        <taxon>Muscomorpha</taxon>
        <taxon>Ephydroidea</taxon>
        <taxon>Drosophilidae</taxon>
        <taxon>Drosophila</taxon>
        <taxon>Sophophora</taxon>
    </lineage>
</organism>
<feature type="binding site" evidence="1">
    <location>
        <position position="52"/>
    </location>
    <ligand>
        <name>Zn(2+)</name>
        <dbReference type="ChEBI" id="CHEBI:29105"/>
    </ligand>
</feature>
<dbReference type="Pfam" id="PF16064">
    <property type="entry name" value="DUF4806"/>
    <property type="match status" value="1"/>
</dbReference>
<feature type="binding site" evidence="1">
    <location>
        <position position="55"/>
    </location>
    <ligand>
        <name>Zn(2+)</name>
        <dbReference type="ChEBI" id="CHEBI:29105"/>
    </ligand>
</feature>
<dbReference type="InterPro" id="IPR012934">
    <property type="entry name" value="Znf_AD"/>
</dbReference>
<reference evidence="4" key="2">
    <citation type="submission" date="2025-08" db="UniProtKB">
        <authorList>
            <consortium name="RefSeq"/>
        </authorList>
    </citation>
    <scope>IDENTIFICATION</scope>
</reference>
<feature type="domain" description="ZAD" evidence="2">
    <location>
        <begin position="3"/>
        <end position="79"/>
    </location>
</feature>
<dbReference type="GO" id="GO:0008270">
    <property type="term" value="F:zinc ion binding"/>
    <property type="evidence" value="ECO:0007669"/>
    <property type="project" value="UniProtKB-UniRule"/>
</dbReference>
<gene>
    <name evidence="4" type="primary">LOC108015328</name>
</gene>
<sequence length="348" mass="40039">MKKICRICLDKSGDMVNVFDNTIELGISIADMISQFTGSHVSREDPFPETICPPCLQDAKIAYQIKQRYEKNQQIYSQYKEQILHEEEFVIPDLQRTRSNSGDKSQEFNLQIKLEEIDDNFLEMEEPYEDECLVKNEAINDDVIEEESCQIPDVNIDHYIKQNHHSTASSILKSVENQIIAILKENELLRVKLDLVSKEFAELAGKKGQQKHKPKVTHKKDDAPEPSKVIRFPITSLAELDHFERQFSPDFRDFYISRICDHLARGPLSRKLNNILDEDLVNKFNLKGSAGKLSLGSYKSFYDVLEAATKIVHPNEPVKNVIRKALGTIKNKIVKRKSRSRKGLQSHI</sequence>
<keyword evidence="1" id="KW-0863">Zinc-finger</keyword>
<dbReference type="Proteomes" id="UP001652628">
    <property type="component" value="Chromosome 2L"/>
</dbReference>
<feature type="binding site" evidence="1">
    <location>
        <position position="8"/>
    </location>
    <ligand>
        <name>Zn(2+)</name>
        <dbReference type="ChEBI" id="CHEBI:29105"/>
    </ligand>
</feature>
<dbReference type="GeneID" id="108015328"/>
<feature type="binding site" evidence="1">
    <location>
        <position position="5"/>
    </location>
    <ligand>
        <name>Zn(2+)</name>
        <dbReference type="ChEBI" id="CHEBI:29105"/>
    </ligand>
</feature>
<dbReference type="InterPro" id="IPR032071">
    <property type="entry name" value="DUF4806"/>
</dbReference>
<evidence type="ECO:0000256" key="1">
    <source>
        <dbReference type="PROSITE-ProRule" id="PRU01263"/>
    </source>
</evidence>
<dbReference type="RefSeq" id="XP_036678699.3">
    <property type="nucleotide sequence ID" value="XM_036822804.3"/>
</dbReference>
<protein>
    <submittedName>
        <fullName evidence="4">Uncharacterized protein isoform X1</fullName>
    </submittedName>
</protein>
<dbReference type="Gene3D" id="3.40.1800.20">
    <property type="match status" value="1"/>
</dbReference>
<dbReference type="SMART" id="SM00868">
    <property type="entry name" value="zf-AD"/>
    <property type="match status" value="1"/>
</dbReference>
<dbReference type="Pfam" id="PF07776">
    <property type="entry name" value="zf-AD"/>
    <property type="match status" value="1"/>
</dbReference>
<dbReference type="PROSITE" id="PS51915">
    <property type="entry name" value="ZAD"/>
    <property type="match status" value="1"/>
</dbReference>
<evidence type="ECO:0000313" key="4">
    <source>
        <dbReference type="RefSeq" id="XP_036678699.3"/>
    </source>
</evidence>
<dbReference type="SUPFAM" id="SSF57716">
    <property type="entry name" value="Glucocorticoid receptor-like (DNA-binding domain)"/>
    <property type="match status" value="1"/>
</dbReference>
<keyword evidence="3" id="KW-1185">Reference proteome</keyword>
<keyword evidence="1" id="KW-0479">Metal-binding</keyword>
<dbReference type="GO" id="GO:0005634">
    <property type="term" value="C:nucleus"/>
    <property type="evidence" value="ECO:0007669"/>
    <property type="project" value="InterPro"/>
</dbReference>
<evidence type="ECO:0000259" key="2">
    <source>
        <dbReference type="PROSITE" id="PS51915"/>
    </source>
</evidence>
<evidence type="ECO:0000313" key="3">
    <source>
        <dbReference type="Proteomes" id="UP001652628"/>
    </source>
</evidence>